<organism evidence="4 5">
    <name type="scientific">Hymenobacter aquaticus</name>
    <dbReference type="NCBI Taxonomy" id="1867101"/>
    <lineage>
        <taxon>Bacteria</taxon>
        <taxon>Pseudomonadati</taxon>
        <taxon>Bacteroidota</taxon>
        <taxon>Cytophagia</taxon>
        <taxon>Cytophagales</taxon>
        <taxon>Hymenobacteraceae</taxon>
        <taxon>Hymenobacter</taxon>
    </lineage>
</organism>
<sequence length="268" mass="28634">MRTFSQVLFFAGLLAAPLASRAQQSAPAPTLSEDSVRVMSGLVQTSVRQLRDIYFEPSDARAVQLIDKALLEIPTLNQRLSHYTASLPREQQQQLAQRLRQHPWQIELQTLMRSPQFRGFDARAAKNPDLKVAAERLHASGFVGTAKITPPVAATPAPEPMGTISLPPAKPAKKAAANSLATTKPGATTAATPFKVAPLATTPAKTPAPATAPSAPAAAPVRHTVQKGETLFSISRHYGVTPAQLQEWNNKPTGAVRIGEVLVLNPGK</sequence>
<feature type="signal peptide" evidence="2">
    <location>
        <begin position="1"/>
        <end position="22"/>
    </location>
</feature>
<evidence type="ECO:0000313" key="5">
    <source>
        <dbReference type="Proteomes" id="UP000297549"/>
    </source>
</evidence>
<gene>
    <name evidence="4" type="ORF">E5K00_18100</name>
</gene>
<dbReference type="CDD" id="cd00118">
    <property type="entry name" value="LysM"/>
    <property type="match status" value="1"/>
</dbReference>
<dbReference type="RefSeq" id="WP_135464680.1">
    <property type="nucleotide sequence ID" value="NZ_SRLC01000002.1"/>
</dbReference>
<keyword evidence="2" id="KW-0732">Signal</keyword>
<dbReference type="EMBL" id="SRLC01000002">
    <property type="protein sequence ID" value="TGE22160.1"/>
    <property type="molecule type" value="Genomic_DNA"/>
</dbReference>
<protein>
    <submittedName>
        <fullName evidence="4">LysM peptidoglycan-binding domain-containing protein</fullName>
    </submittedName>
</protein>
<feature type="domain" description="LysM" evidence="3">
    <location>
        <begin position="221"/>
        <end position="264"/>
    </location>
</feature>
<feature type="region of interest" description="Disordered" evidence="1">
    <location>
        <begin position="201"/>
        <end position="220"/>
    </location>
</feature>
<comment type="caution">
    <text evidence="4">The sequence shown here is derived from an EMBL/GenBank/DDBJ whole genome shotgun (WGS) entry which is preliminary data.</text>
</comment>
<dbReference type="Pfam" id="PF01476">
    <property type="entry name" value="LysM"/>
    <property type="match status" value="1"/>
</dbReference>
<dbReference type="InterPro" id="IPR036779">
    <property type="entry name" value="LysM_dom_sf"/>
</dbReference>
<evidence type="ECO:0000259" key="3">
    <source>
        <dbReference type="PROSITE" id="PS51782"/>
    </source>
</evidence>
<reference evidence="4 5" key="1">
    <citation type="submission" date="2019-04" db="EMBL/GenBank/DDBJ databases">
        <authorList>
            <person name="Feng G."/>
            <person name="Zhang J."/>
            <person name="Zhu H."/>
        </authorList>
    </citation>
    <scope>NUCLEOTIDE SEQUENCE [LARGE SCALE GENOMIC DNA]</scope>
    <source>
        <strain evidence="4 5">JCM 31653</strain>
    </source>
</reference>
<proteinExistence type="predicted"/>
<dbReference type="SUPFAM" id="SSF54106">
    <property type="entry name" value="LysM domain"/>
    <property type="match status" value="1"/>
</dbReference>
<feature type="chain" id="PRO_5021466706" evidence="2">
    <location>
        <begin position="23"/>
        <end position="268"/>
    </location>
</feature>
<dbReference type="Proteomes" id="UP000297549">
    <property type="component" value="Unassembled WGS sequence"/>
</dbReference>
<dbReference type="SMART" id="SM00257">
    <property type="entry name" value="LysM"/>
    <property type="match status" value="1"/>
</dbReference>
<accession>A0A4Z0PWK7</accession>
<dbReference type="AlphaFoldDB" id="A0A4Z0PWK7"/>
<dbReference type="OrthoDB" id="977752at2"/>
<dbReference type="InterPro" id="IPR018392">
    <property type="entry name" value="LysM"/>
</dbReference>
<keyword evidence="5" id="KW-1185">Reference proteome</keyword>
<dbReference type="Gene3D" id="3.10.350.10">
    <property type="entry name" value="LysM domain"/>
    <property type="match status" value="1"/>
</dbReference>
<evidence type="ECO:0000256" key="1">
    <source>
        <dbReference type="SAM" id="MobiDB-lite"/>
    </source>
</evidence>
<evidence type="ECO:0000313" key="4">
    <source>
        <dbReference type="EMBL" id="TGE22160.1"/>
    </source>
</evidence>
<evidence type="ECO:0000256" key="2">
    <source>
        <dbReference type="SAM" id="SignalP"/>
    </source>
</evidence>
<dbReference type="PROSITE" id="PS51782">
    <property type="entry name" value="LYSM"/>
    <property type="match status" value="1"/>
</dbReference>
<name>A0A4Z0PWK7_9BACT</name>